<evidence type="ECO:0000256" key="4">
    <source>
        <dbReference type="ARBA" id="ARBA00023163"/>
    </source>
</evidence>
<dbReference type="Proteomes" id="UP001227230">
    <property type="component" value="Chromosome 18"/>
</dbReference>
<accession>A0ABY9DS92</accession>
<dbReference type="SUPFAM" id="SSF101941">
    <property type="entry name" value="NAC domain"/>
    <property type="match status" value="1"/>
</dbReference>
<gene>
    <name evidence="7" type="ORF">VitviT2T_027537</name>
</gene>
<reference evidence="7 8" key="1">
    <citation type="journal article" date="2023" name="Hortic Res">
        <title>The complete reference genome for grapevine (Vitis vinifera L.) genetics and breeding.</title>
        <authorList>
            <person name="Shi X."/>
            <person name="Cao S."/>
            <person name="Wang X."/>
            <person name="Huang S."/>
            <person name="Wang Y."/>
            <person name="Liu Z."/>
            <person name="Liu W."/>
            <person name="Leng X."/>
            <person name="Peng Y."/>
            <person name="Wang N."/>
            <person name="Wang Y."/>
            <person name="Ma Z."/>
            <person name="Xu X."/>
            <person name="Zhang F."/>
            <person name="Xue H."/>
            <person name="Zhong H."/>
            <person name="Wang Y."/>
            <person name="Zhang K."/>
            <person name="Velt A."/>
            <person name="Avia K."/>
            <person name="Holtgrawe D."/>
            <person name="Grimplet J."/>
            <person name="Matus J.T."/>
            <person name="Ware D."/>
            <person name="Wu X."/>
            <person name="Wang H."/>
            <person name="Liu C."/>
            <person name="Fang Y."/>
            <person name="Rustenholz C."/>
            <person name="Cheng Z."/>
            <person name="Xiao H."/>
            <person name="Zhou Y."/>
        </authorList>
    </citation>
    <scope>NUCLEOTIDE SEQUENCE [LARGE SCALE GENOMIC DNA]</scope>
    <source>
        <strain evidence="8">cv. Pinot noir / PN40024</strain>
        <tissue evidence="7">Leaf</tissue>
    </source>
</reference>
<evidence type="ECO:0000259" key="6">
    <source>
        <dbReference type="PROSITE" id="PS51005"/>
    </source>
</evidence>
<keyword evidence="3" id="KW-0238">DNA-binding</keyword>
<dbReference type="InterPro" id="IPR036093">
    <property type="entry name" value="NAC_dom_sf"/>
</dbReference>
<keyword evidence="4" id="KW-0804">Transcription</keyword>
<evidence type="ECO:0000256" key="2">
    <source>
        <dbReference type="ARBA" id="ARBA00023015"/>
    </source>
</evidence>
<keyword evidence="8" id="KW-1185">Reference proteome</keyword>
<dbReference type="PROSITE" id="PS51005">
    <property type="entry name" value="NAC"/>
    <property type="match status" value="1"/>
</dbReference>
<evidence type="ECO:0000256" key="5">
    <source>
        <dbReference type="ARBA" id="ARBA00023242"/>
    </source>
</evidence>
<protein>
    <recommendedName>
        <fullName evidence="6">NAC domain-containing protein</fullName>
    </recommendedName>
</protein>
<proteinExistence type="predicted"/>
<dbReference type="PANTHER" id="PTHR31989">
    <property type="entry name" value="NAC DOMAIN-CONTAINING PROTEIN 82-RELATED"/>
    <property type="match status" value="1"/>
</dbReference>
<dbReference type="Pfam" id="PF02365">
    <property type="entry name" value="NAM"/>
    <property type="match status" value="1"/>
</dbReference>
<evidence type="ECO:0000256" key="3">
    <source>
        <dbReference type="ARBA" id="ARBA00023125"/>
    </source>
</evidence>
<evidence type="ECO:0000313" key="7">
    <source>
        <dbReference type="EMBL" id="WKA09928.1"/>
    </source>
</evidence>
<organism evidence="7 8">
    <name type="scientific">Vitis vinifera</name>
    <name type="common">Grape</name>
    <dbReference type="NCBI Taxonomy" id="29760"/>
    <lineage>
        <taxon>Eukaryota</taxon>
        <taxon>Viridiplantae</taxon>
        <taxon>Streptophyta</taxon>
        <taxon>Embryophyta</taxon>
        <taxon>Tracheophyta</taxon>
        <taxon>Spermatophyta</taxon>
        <taxon>Magnoliopsida</taxon>
        <taxon>eudicotyledons</taxon>
        <taxon>Gunneridae</taxon>
        <taxon>Pentapetalae</taxon>
        <taxon>rosids</taxon>
        <taxon>Vitales</taxon>
        <taxon>Vitaceae</taxon>
        <taxon>Viteae</taxon>
        <taxon>Vitis</taxon>
    </lineage>
</organism>
<dbReference type="EMBL" id="CP126665">
    <property type="protein sequence ID" value="WKA09928.1"/>
    <property type="molecule type" value="Genomic_DNA"/>
</dbReference>
<feature type="domain" description="NAC" evidence="6">
    <location>
        <begin position="14"/>
        <end position="168"/>
    </location>
</feature>
<sequence>MGDQNNSQTTPFQLPPGCRFHPSEEQLIRYYLTGKNTTGALSSSDHNVFGFNAIGELDLYGYEPFNLPDTACFGFGHGGRRRHWYCYTARVLKEKGRRKAGGGFWKRTGRVRDVVVGKDKVTLGRRTTFAFYLGNSSKSAVRTDWVMFEYALVDHLKASFVLCRVFVKSPSGNNASDHVISSCGEESVSAVRHVGIQHDGTATSDIVEANVHGDNSVDTKNEIPKISARLLSELDDQVMTHRGFVADFNFPLGIQAHNPVMSTSGSTRFVDGTTQGLMSILEEDFIELDDLVYPLLGIDQSR</sequence>
<name>A0ABY9DS92_VITVI</name>
<dbReference type="Gene3D" id="2.170.150.80">
    <property type="entry name" value="NAC domain"/>
    <property type="match status" value="1"/>
</dbReference>
<evidence type="ECO:0000256" key="1">
    <source>
        <dbReference type="ARBA" id="ARBA00004123"/>
    </source>
</evidence>
<comment type="subcellular location">
    <subcellularLocation>
        <location evidence="1">Nucleus</location>
    </subcellularLocation>
</comment>
<evidence type="ECO:0000313" key="8">
    <source>
        <dbReference type="Proteomes" id="UP001227230"/>
    </source>
</evidence>
<keyword evidence="2" id="KW-0805">Transcription regulation</keyword>
<dbReference type="InterPro" id="IPR003441">
    <property type="entry name" value="NAC-dom"/>
</dbReference>
<keyword evidence="5" id="KW-0539">Nucleus</keyword>